<keyword evidence="3" id="KW-1185">Reference proteome</keyword>
<gene>
    <name evidence="2" type="ORF">PLEPLA_LOCUS26975</name>
</gene>
<dbReference type="Proteomes" id="UP001153269">
    <property type="component" value="Unassembled WGS sequence"/>
</dbReference>
<dbReference type="AlphaFoldDB" id="A0A9N7UXZ7"/>
<evidence type="ECO:0000313" key="3">
    <source>
        <dbReference type="Proteomes" id="UP001153269"/>
    </source>
</evidence>
<reference evidence="2" key="1">
    <citation type="submission" date="2020-03" db="EMBL/GenBank/DDBJ databases">
        <authorList>
            <person name="Weist P."/>
        </authorList>
    </citation>
    <scope>NUCLEOTIDE SEQUENCE</scope>
</reference>
<organism evidence="2 3">
    <name type="scientific">Pleuronectes platessa</name>
    <name type="common">European plaice</name>
    <dbReference type="NCBI Taxonomy" id="8262"/>
    <lineage>
        <taxon>Eukaryota</taxon>
        <taxon>Metazoa</taxon>
        <taxon>Chordata</taxon>
        <taxon>Craniata</taxon>
        <taxon>Vertebrata</taxon>
        <taxon>Euteleostomi</taxon>
        <taxon>Actinopterygii</taxon>
        <taxon>Neopterygii</taxon>
        <taxon>Teleostei</taxon>
        <taxon>Neoteleostei</taxon>
        <taxon>Acanthomorphata</taxon>
        <taxon>Carangaria</taxon>
        <taxon>Pleuronectiformes</taxon>
        <taxon>Pleuronectoidei</taxon>
        <taxon>Pleuronectidae</taxon>
        <taxon>Pleuronectes</taxon>
    </lineage>
</organism>
<protein>
    <submittedName>
        <fullName evidence="2">Uncharacterized protein</fullName>
    </submittedName>
</protein>
<proteinExistence type="predicted"/>
<evidence type="ECO:0000313" key="2">
    <source>
        <dbReference type="EMBL" id="CAB1439145.1"/>
    </source>
</evidence>
<sequence>MAMLPETGTENGDTSVVAHIHSLHFAAPGGIQAVRGGGGERARPLETLRPRGDAGRPQQDGRRRVSERFSPWHPPVSAEPSGREARDSQTEATGGPCQSKISLG</sequence>
<evidence type="ECO:0000256" key="1">
    <source>
        <dbReference type="SAM" id="MobiDB-lite"/>
    </source>
</evidence>
<feature type="compositionally biased region" description="Basic and acidic residues" evidence="1">
    <location>
        <begin position="38"/>
        <end position="67"/>
    </location>
</feature>
<feature type="region of interest" description="Disordered" evidence="1">
    <location>
        <begin position="30"/>
        <end position="104"/>
    </location>
</feature>
<name>A0A9N7UXZ7_PLEPL</name>
<comment type="caution">
    <text evidence="2">The sequence shown here is derived from an EMBL/GenBank/DDBJ whole genome shotgun (WGS) entry which is preliminary data.</text>
</comment>
<accession>A0A9N7UXZ7</accession>
<dbReference type="EMBL" id="CADEAL010002236">
    <property type="protein sequence ID" value="CAB1439145.1"/>
    <property type="molecule type" value="Genomic_DNA"/>
</dbReference>